<organism evidence="4 5">
    <name type="scientific">Streptomyces lavendulae subsp. lavendulae</name>
    <dbReference type="NCBI Taxonomy" id="58340"/>
    <lineage>
        <taxon>Bacteria</taxon>
        <taxon>Bacillati</taxon>
        <taxon>Actinomycetota</taxon>
        <taxon>Actinomycetes</taxon>
        <taxon>Kitasatosporales</taxon>
        <taxon>Streptomycetaceae</taxon>
        <taxon>Streptomyces</taxon>
    </lineage>
</organism>
<dbReference type="Gene3D" id="2.40.10.10">
    <property type="entry name" value="Trypsin-like serine proteases"/>
    <property type="match status" value="1"/>
</dbReference>
<name>A0A2K8PN07_STRLA</name>
<dbReference type="InterPro" id="IPR013517">
    <property type="entry name" value="FG-GAP"/>
</dbReference>
<accession>A0A2K8PN07</accession>
<gene>
    <name evidence="4" type="ORF">SLAV_31850</name>
</gene>
<dbReference type="Gene3D" id="2.40.128.340">
    <property type="match status" value="3"/>
</dbReference>
<dbReference type="EMBL" id="CP024985">
    <property type="protein sequence ID" value="ATZ28142.1"/>
    <property type="molecule type" value="Genomic_DNA"/>
</dbReference>
<dbReference type="AlphaFoldDB" id="A0A2K8PN07"/>
<dbReference type="InterPro" id="IPR043504">
    <property type="entry name" value="Peptidase_S1_PA_chymotrypsin"/>
</dbReference>
<dbReference type="InterPro" id="IPR001254">
    <property type="entry name" value="Trypsin_dom"/>
</dbReference>
<dbReference type="PROSITE" id="PS50240">
    <property type="entry name" value="TRYPSIN_DOM"/>
    <property type="match status" value="1"/>
</dbReference>
<evidence type="ECO:0000256" key="2">
    <source>
        <dbReference type="SAM" id="SignalP"/>
    </source>
</evidence>
<dbReference type="Pfam" id="PF13517">
    <property type="entry name" value="FG-GAP_3"/>
    <property type="match status" value="1"/>
</dbReference>
<dbReference type="RefSeq" id="WP_100661106.1">
    <property type="nucleotide sequence ID" value="NZ_CP024985.1"/>
</dbReference>
<dbReference type="InterPro" id="IPR009003">
    <property type="entry name" value="Peptidase_S1_PA"/>
</dbReference>
<evidence type="ECO:0000313" key="5">
    <source>
        <dbReference type="Proteomes" id="UP000231791"/>
    </source>
</evidence>
<dbReference type="SMART" id="SM00020">
    <property type="entry name" value="Tryp_SPc"/>
    <property type="match status" value="1"/>
</dbReference>
<dbReference type="Pfam" id="PF00089">
    <property type="entry name" value="Trypsin"/>
    <property type="match status" value="1"/>
</dbReference>
<keyword evidence="5" id="KW-1185">Reference proteome</keyword>
<keyword evidence="1 2" id="KW-0732">Signal</keyword>
<dbReference type="GeneID" id="49387356"/>
<sequence length="599" mass="63255">MFATRPRPARISGLLVTAIAVSAGLATSVPASAVTGPEVTVGQVPALARLNIGDEANSRACTGVLVDQNWIATAASCFAATPGTPVPAGKPALKATATLGDGSTVEITEIAPRDDRDVALVRLATPVAAVTSVSLATAAPAAGAELTAAGFGRTKGEWVPDKAHTGTFTVGSGSATTLAVRGKGTDAICKGDTGGPLLNSAGELVGINSRSWQGGCLGAPAAETRTDAIGARTDDLAGWIRDTVRPGVQRDVNGDGRSDAVMTYYHGDSRIGFYSALAKPDGGFDEFTAGYTVPANSWDRNAMKLISGDFNGDRRTDMAMMYRFTDGTIKMYTGLADTTGHIQPFTSSYTVPANAGWDWNSIELKAGDANGDGRSDAVMTYYHGDSRIGFYSALAKPDGGFDEFTAGYTVPANSWDRNAMKLISGDFNGDRRTDMAMMYRFTDGTIKMYTGLADTTGHIQPFTSSYTVPANAGWDWNSIELKAGDANGDGRSDALMTYYHGDSRIGFYTALAKPDGGFDEFTAGYTVPANSWDRNAMKLISGDFNGDRRTDMAMMYRFTDGTIKMYTGLADTTGHIQPFTSSYTVPANAGWDWNSIELP</sequence>
<dbReference type="SUPFAM" id="SSF69318">
    <property type="entry name" value="Integrin alpha N-terminal domain"/>
    <property type="match status" value="1"/>
</dbReference>
<evidence type="ECO:0000313" key="4">
    <source>
        <dbReference type="EMBL" id="ATZ28142.1"/>
    </source>
</evidence>
<proteinExistence type="predicted"/>
<dbReference type="InterPro" id="IPR051333">
    <property type="entry name" value="CLIP_Serine_Protease"/>
</dbReference>
<dbReference type="InterPro" id="IPR028994">
    <property type="entry name" value="Integrin_alpha_N"/>
</dbReference>
<dbReference type="KEGG" id="slx:SLAV_31850"/>
<evidence type="ECO:0000256" key="1">
    <source>
        <dbReference type="ARBA" id="ARBA00022729"/>
    </source>
</evidence>
<dbReference type="SUPFAM" id="SSF50494">
    <property type="entry name" value="Trypsin-like serine proteases"/>
    <property type="match status" value="1"/>
</dbReference>
<evidence type="ECO:0000259" key="3">
    <source>
        <dbReference type="PROSITE" id="PS50240"/>
    </source>
</evidence>
<feature type="signal peptide" evidence="2">
    <location>
        <begin position="1"/>
        <end position="33"/>
    </location>
</feature>
<feature type="domain" description="Peptidase S1" evidence="3">
    <location>
        <begin position="33"/>
        <end position="245"/>
    </location>
</feature>
<protein>
    <submittedName>
        <fullName evidence="4">Trypsin</fullName>
    </submittedName>
</protein>
<feature type="chain" id="PRO_5014855941" evidence="2">
    <location>
        <begin position="34"/>
        <end position="599"/>
    </location>
</feature>
<dbReference type="GO" id="GO:0004252">
    <property type="term" value="F:serine-type endopeptidase activity"/>
    <property type="evidence" value="ECO:0007669"/>
    <property type="project" value="InterPro"/>
</dbReference>
<reference evidence="4 5" key="1">
    <citation type="submission" date="2017-11" db="EMBL/GenBank/DDBJ databases">
        <title>Complete genome sequence of Streptomyces lavendulae subsp. lavendulae CCM 3239 (formerly 'Streptomyces aureofaciens CCM 3239'), the producer of the angucycline-type antibiotic auricin.</title>
        <authorList>
            <person name="Busche T."/>
            <person name="Novakova R."/>
            <person name="Al'Dilaimi A."/>
            <person name="Homerova D."/>
            <person name="Feckova L."/>
            <person name="Rezuchova B."/>
            <person name="Mingyar E."/>
            <person name="Csolleiova D."/>
            <person name="Bekeova C."/>
            <person name="Winkler A."/>
            <person name="Sevcikova B."/>
            <person name="Kalinowski J."/>
            <person name="Kormanec J."/>
            <person name="Ruckert C."/>
        </authorList>
    </citation>
    <scope>NUCLEOTIDE SEQUENCE [LARGE SCALE GENOMIC DNA]</scope>
    <source>
        <strain evidence="4 5">CCM 3239</strain>
    </source>
</reference>
<dbReference type="GO" id="GO:0006508">
    <property type="term" value="P:proteolysis"/>
    <property type="evidence" value="ECO:0007669"/>
    <property type="project" value="InterPro"/>
</dbReference>
<dbReference type="PRINTS" id="PR00722">
    <property type="entry name" value="CHYMOTRYPSIN"/>
</dbReference>
<dbReference type="PANTHER" id="PTHR24260:SF136">
    <property type="entry name" value="GH08193P-RELATED"/>
    <property type="match status" value="1"/>
</dbReference>
<dbReference type="PANTHER" id="PTHR24260">
    <property type="match status" value="1"/>
</dbReference>
<dbReference type="InterPro" id="IPR001314">
    <property type="entry name" value="Peptidase_S1A"/>
</dbReference>
<dbReference type="Proteomes" id="UP000231791">
    <property type="component" value="Chromosome"/>
</dbReference>